<organism evidence="2 3">
    <name type="scientific">Friedmanniomyces endolithicus</name>
    <dbReference type="NCBI Taxonomy" id="329885"/>
    <lineage>
        <taxon>Eukaryota</taxon>
        <taxon>Fungi</taxon>
        <taxon>Dikarya</taxon>
        <taxon>Ascomycota</taxon>
        <taxon>Pezizomycotina</taxon>
        <taxon>Dothideomycetes</taxon>
        <taxon>Dothideomycetidae</taxon>
        <taxon>Mycosphaerellales</taxon>
        <taxon>Teratosphaeriaceae</taxon>
        <taxon>Friedmanniomyces</taxon>
    </lineage>
</organism>
<feature type="region of interest" description="Disordered" evidence="1">
    <location>
        <begin position="66"/>
        <end position="118"/>
    </location>
</feature>
<feature type="region of interest" description="Disordered" evidence="1">
    <location>
        <begin position="1"/>
        <end position="51"/>
    </location>
</feature>
<evidence type="ECO:0000313" key="2">
    <source>
        <dbReference type="EMBL" id="TKA31245.1"/>
    </source>
</evidence>
<dbReference type="OrthoDB" id="4157208at2759"/>
<sequence>MVAETRSQRQQACAQQRPPYPQIDTQTTPTSGSQSVFQSSTSSLSSVSSLGSSGFALQTQTQNMLSAQHNFGGSAPLPSPSAGHQHQMQMSYFASLSPQAAQGPTSHPAQSRIPPQHQGVAGGAYMGQRGDGGGMPETAPYLQDFRLLEEAAKRAQMACLSRDLGDIGL</sequence>
<name>A0A4U0UAE0_9PEZI</name>
<evidence type="ECO:0000313" key="3">
    <source>
        <dbReference type="Proteomes" id="UP000310066"/>
    </source>
</evidence>
<protein>
    <submittedName>
        <fullName evidence="2">Uncharacterized protein</fullName>
    </submittedName>
</protein>
<feature type="compositionally biased region" description="Low complexity" evidence="1">
    <location>
        <begin position="8"/>
        <end position="17"/>
    </location>
</feature>
<dbReference type="EMBL" id="NAJP01000097">
    <property type="protein sequence ID" value="TKA31245.1"/>
    <property type="molecule type" value="Genomic_DNA"/>
</dbReference>
<evidence type="ECO:0000256" key="1">
    <source>
        <dbReference type="SAM" id="MobiDB-lite"/>
    </source>
</evidence>
<accession>A0A4U0UAE0</accession>
<reference evidence="2 3" key="1">
    <citation type="submission" date="2017-03" db="EMBL/GenBank/DDBJ databases">
        <title>Genomes of endolithic fungi from Antarctica.</title>
        <authorList>
            <person name="Coleine C."/>
            <person name="Masonjones S."/>
            <person name="Stajich J.E."/>
        </authorList>
    </citation>
    <scope>NUCLEOTIDE SEQUENCE [LARGE SCALE GENOMIC DNA]</scope>
    <source>
        <strain evidence="2 3">CCFEE 5311</strain>
    </source>
</reference>
<gene>
    <name evidence="2" type="ORF">B0A54_15300</name>
</gene>
<feature type="compositionally biased region" description="Polar residues" evidence="1">
    <location>
        <begin position="82"/>
        <end position="109"/>
    </location>
</feature>
<comment type="caution">
    <text evidence="2">The sequence shown here is derived from an EMBL/GenBank/DDBJ whole genome shotgun (WGS) entry which is preliminary data.</text>
</comment>
<dbReference type="Proteomes" id="UP000310066">
    <property type="component" value="Unassembled WGS sequence"/>
</dbReference>
<feature type="compositionally biased region" description="Low complexity" evidence="1">
    <location>
        <begin position="30"/>
        <end position="51"/>
    </location>
</feature>
<dbReference type="AlphaFoldDB" id="A0A4U0UAE0"/>
<proteinExistence type="predicted"/>